<gene>
    <name evidence="1" type="ORF">EB241_07700</name>
</gene>
<proteinExistence type="predicted"/>
<accession>A0A3N6SII7</accession>
<organism evidence="1 2">
    <name type="scientific">Erwinia psidii</name>
    <dbReference type="NCBI Taxonomy" id="69224"/>
    <lineage>
        <taxon>Bacteria</taxon>
        <taxon>Pseudomonadati</taxon>
        <taxon>Pseudomonadota</taxon>
        <taxon>Gammaproteobacteria</taxon>
        <taxon>Enterobacterales</taxon>
        <taxon>Erwiniaceae</taxon>
        <taxon>Erwinia</taxon>
    </lineage>
</organism>
<dbReference type="AlphaFoldDB" id="A0A3N6SII7"/>
<dbReference type="Proteomes" id="UP000279457">
    <property type="component" value="Unassembled WGS sequence"/>
</dbReference>
<dbReference type="EMBL" id="RHHM01000005">
    <property type="protein sequence ID" value="RQM38581.1"/>
    <property type="molecule type" value="Genomic_DNA"/>
</dbReference>
<name>A0A3N6SII7_9GAMM</name>
<evidence type="ECO:0000313" key="2">
    <source>
        <dbReference type="Proteomes" id="UP000279457"/>
    </source>
</evidence>
<sequence length="62" mass="7018">MSINKRGLRSGGKKKGGHSVLFFTHSVPRTASLVFAFESEKRRTLLFAAYRADEQLPSLKFF</sequence>
<keyword evidence="2" id="KW-1185">Reference proteome</keyword>
<comment type="caution">
    <text evidence="1">The sequence shown here is derived from an EMBL/GenBank/DDBJ whole genome shotgun (WGS) entry which is preliminary data.</text>
</comment>
<reference evidence="1 2" key="1">
    <citation type="submission" date="2018-10" db="EMBL/GenBank/DDBJ databases">
        <title>Draft genome sequence for the type isolate of Erwinia psidii, agent causal of bacterial blight in guava (Psidium guajava) and wilt and die-back of Eucalyptus spp.</title>
        <authorList>
            <person name="Hermenegildo P.S."/>
            <person name="Santos S.A."/>
            <person name="Guimaraes L.M.S."/>
            <person name="Vidigal P.M.P."/>
            <person name="Pereira I.C."/>
            <person name="Badel J.L."/>
            <person name="Alfenas-Zerbini P."/>
            <person name="Ferreira M.A.S.V."/>
            <person name="Alfenas A.C."/>
        </authorList>
    </citation>
    <scope>NUCLEOTIDE SEQUENCE [LARGE SCALE GENOMIC DNA]</scope>
    <source>
        <strain evidence="1 2">IBSBF 435</strain>
    </source>
</reference>
<protein>
    <submittedName>
        <fullName evidence="1">Uncharacterized protein</fullName>
    </submittedName>
</protein>
<evidence type="ECO:0000313" key="1">
    <source>
        <dbReference type="EMBL" id="RQM38581.1"/>
    </source>
</evidence>